<gene>
    <name evidence="1" type="ORF">JKILLFL_G1546</name>
</gene>
<dbReference type="EMBL" id="CAJHJF010005734">
    <property type="protein sequence ID" value="CAD6951970.1"/>
    <property type="molecule type" value="Genomic_DNA"/>
</dbReference>
<evidence type="ECO:0000313" key="1">
    <source>
        <dbReference type="EMBL" id="CAD6951970.1"/>
    </source>
</evidence>
<keyword evidence="2" id="KW-1185">Reference proteome</keyword>
<sequence length="99" mass="10531">MLLDDEGSESFVVELVHRTRGAYVPSKEPDVLPFLLPFLKTRWRSTMPIVKAALLLLSVLDFEAELLMDLSDGGNEVVGGRDVAGGGGGSQEGGMKAIG</sequence>
<protein>
    <submittedName>
        <fullName evidence="1">Uncharacterized protein</fullName>
    </submittedName>
</protein>
<evidence type="ECO:0000313" key="2">
    <source>
        <dbReference type="Proteomes" id="UP000836404"/>
    </source>
</evidence>
<proteinExistence type="predicted"/>
<feature type="non-terminal residue" evidence="1">
    <location>
        <position position="99"/>
    </location>
</feature>
<reference evidence="1 2" key="1">
    <citation type="submission" date="2020-10" db="EMBL/GenBank/DDBJ databases">
        <authorList>
            <person name="Sedaghatjoo S."/>
        </authorList>
    </citation>
    <scope>NUCLEOTIDE SEQUENCE [LARGE SCALE GENOMIC DNA]</scope>
    <source>
        <strain evidence="1 2">LLFL</strain>
    </source>
</reference>
<comment type="caution">
    <text evidence="1">The sequence shown here is derived from an EMBL/GenBank/DDBJ whole genome shotgun (WGS) entry which is preliminary data.</text>
</comment>
<organism evidence="1 2">
    <name type="scientific">Tilletia laevis</name>
    <dbReference type="NCBI Taxonomy" id="157183"/>
    <lineage>
        <taxon>Eukaryota</taxon>
        <taxon>Fungi</taxon>
        <taxon>Dikarya</taxon>
        <taxon>Basidiomycota</taxon>
        <taxon>Ustilaginomycotina</taxon>
        <taxon>Exobasidiomycetes</taxon>
        <taxon>Tilletiales</taxon>
        <taxon>Tilletiaceae</taxon>
        <taxon>Tilletia</taxon>
    </lineage>
</organism>
<name>A0A9N8QJH5_9BASI</name>
<dbReference type="AlphaFoldDB" id="A0A9N8QJH5"/>
<accession>A0A9N8QJH5</accession>
<dbReference type="Proteomes" id="UP000836404">
    <property type="component" value="Unassembled WGS sequence"/>
</dbReference>